<name>A0A1T4R073_9BACT</name>
<dbReference type="EMBL" id="FUWH01000010">
    <property type="protein sequence ID" value="SKA09374.1"/>
    <property type="molecule type" value="Genomic_DNA"/>
</dbReference>
<accession>A0A1T4R073</accession>
<sequence>MHNWATIQKEQQELCSRLQTDWTPIDPNAIIGFNRSLFSGTMPVNGLRHPKHGNATGWYLWTGGEIPLNDDHFFEPIHAGHLLDNYTWLFKYLGLPAGWRFQIDTSGYEDVWFDKSLRIINN</sequence>
<dbReference type="Proteomes" id="UP000190888">
    <property type="component" value="Unassembled WGS sequence"/>
</dbReference>
<protein>
    <recommendedName>
        <fullName evidence="1">Imm33-like domain-containing protein</fullName>
    </recommendedName>
</protein>
<dbReference type="RefSeq" id="WP_139367182.1">
    <property type="nucleotide sequence ID" value="NZ_FUWH01000010.1"/>
</dbReference>
<evidence type="ECO:0000313" key="2">
    <source>
        <dbReference type="EMBL" id="SKA09374.1"/>
    </source>
</evidence>
<evidence type="ECO:0000259" key="1">
    <source>
        <dbReference type="Pfam" id="PF24719"/>
    </source>
</evidence>
<dbReference type="AlphaFoldDB" id="A0A1T4R073"/>
<proteinExistence type="predicted"/>
<dbReference type="STRING" id="413434.SAMN04488132_11032"/>
<dbReference type="InterPro" id="IPR056509">
    <property type="entry name" value="Imm33-like"/>
</dbReference>
<feature type="domain" description="Imm33-like" evidence="1">
    <location>
        <begin position="10"/>
        <end position="114"/>
    </location>
</feature>
<reference evidence="2 3" key="1">
    <citation type="submission" date="2017-02" db="EMBL/GenBank/DDBJ databases">
        <authorList>
            <person name="Peterson S.W."/>
        </authorList>
    </citation>
    <scope>NUCLEOTIDE SEQUENCE [LARGE SCALE GENOMIC DNA]</scope>
    <source>
        <strain evidence="2 3">DSM 22335</strain>
    </source>
</reference>
<evidence type="ECO:0000313" key="3">
    <source>
        <dbReference type="Proteomes" id="UP000190888"/>
    </source>
</evidence>
<organism evidence="2 3">
    <name type="scientific">Sediminibacterium ginsengisoli</name>
    <dbReference type="NCBI Taxonomy" id="413434"/>
    <lineage>
        <taxon>Bacteria</taxon>
        <taxon>Pseudomonadati</taxon>
        <taxon>Bacteroidota</taxon>
        <taxon>Chitinophagia</taxon>
        <taxon>Chitinophagales</taxon>
        <taxon>Chitinophagaceae</taxon>
        <taxon>Sediminibacterium</taxon>
    </lineage>
</organism>
<gene>
    <name evidence="2" type="ORF">SAMN04488132_11032</name>
</gene>
<dbReference type="OrthoDB" id="7063432at2"/>
<keyword evidence="3" id="KW-1185">Reference proteome</keyword>
<dbReference type="Pfam" id="PF24719">
    <property type="entry name" value="Imm33-like"/>
    <property type="match status" value="1"/>
</dbReference>